<dbReference type="Proteomes" id="UP000237271">
    <property type="component" value="Unassembled WGS sequence"/>
</dbReference>
<gene>
    <name evidence="1" type="ORF">PHPALM_6412</name>
</gene>
<proteinExistence type="predicted"/>
<reference evidence="1 2" key="1">
    <citation type="journal article" date="2017" name="Genome Biol. Evol.">
        <title>Phytophthora megakarya and P. palmivora, closely related causal agents of cacao black pod rot, underwent increases in genome sizes and gene numbers by different mechanisms.</title>
        <authorList>
            <person name="Ali S.S."/>
            <person name="Shao J."/>
            <person name="Lary D.J."/>
            <person name="Kronmiller B."/>
            <person name="Shen D."/>
            <person name="Strem M.D."/>
            <person name="Amoako-Attah I."/>
            <person name="Akrofi A.Y."/>
            <person name="Begoude B.A."/>
            <person name="Ten Hoopen G.M."/>
            <person name="Coulibaly K."/>
            <person name="Kebe B.I."/>
            <person name="Melnick R.L."/>
            <person name="Guiltinan M.J."/>
            <person name="Tyler B.M."/>
            <person name="Meinhardt L.W."/>
            <person name="Bailey B.A."/>
        </authorList>
    </citation>
    <scope>NUCLEOTIDE SEQUENCE [LARGE SCALE GENOMIC DNA]</scope>
    <source>
        <strain evidence="2">sbr112.9</strain>
    </source>
</reference>
<sequence>MLYSQMLGGFVSPNCCYGRGSRRMLLPCISVGIFLAPRLSIDLVWISFLDPRFHKMKLLTQDEVQIARERLLEAGGGHAAVRGFPADDTDGVWGDMRRSGDENVDSRTRAYATHQWLYSTCSIEFAAYLDEIKTVSRKQNPLVW</sequence>
<organism evidence="1 2">
    <name type="scientific">Phytophthora palmivora</name>
    <dbReference type="NCBI Taxonomy" id="4796"/>
    <lineage>
        <taxon>Eukaryota</taxon>
        <taxon>Sar</taxon>
        <taxon>Stramenopiles</taxon>
        <taxon>Oomycota</taxon>
        <taxon>Peronosporomycetes</taxon>
        <taxon>Peronosporales</taxon>
        <taxon>Peronosporaceae</taxon>
        <taxon>Phytophthora</taxon>
    </lineage>
</organism>
<dbReference type="AlphaFoldDB" id="A0A2P4YEW9"/>
<name>A0A2P4YEW9_9STRA</name>
<dbReference type="OrthoDB" id="127785at2759"/>
<keyword evidence="2" id="KW-1185">Reference proteome</keyword>
<protein>
    <submittedName>
        <fullName evidence="1">Integrase</fullName>
    </submittedName>
</protein>
<dbReference type="EMBL" id="NCKW01003461">
    <property type="protein sequence ID" value="POM76351.1"/>
    <property type="molecule type" value="Genomic_DNA"/>
</dbReference>
<evidence type="ECO:0000313" key="1">
    <source>
        <dbReference type="EMBL" id="POM76351.1"/>
    </source>
</evidence>
<comment type="caution">
    <text evidence="1">The sequence shown here is derived from an EMBL/GenBank/DDBJ whole genome shotgun (WGS) entry which is preliminary data.</text>
</comment>
<accession>A0A2P4YEW9</accession>
<evidence type="ECO:0000313" key="2">
    <source>
        <dbReference type="Proteomes" id="UP000237271"/>
    </source>
</evidence>